<proteinExistence type="inferred from homology"/>
<name>A0A0C4YNJ6_9BURK</name>
<evidence type="ECO:0000256" key="1">
    <source>
        <dbReference type="ARBA" id="ARBA00004496"/>
    </source>
</evidence>
<evidence type="ECO:0000256" key="4">
    <source>
        <dbReference type="ARBA" id="ARBA00022683"/>
    </source>
</evidence>
<dbReference type="InterPro" id="IPR050399">
    <property type="entry name" value="HPr"/>
</dbReference>
<comment type="similarity">
    <text evidence="2">Belongs to the HPr family.</text>
</comment>
<dbReference type="AlphaFoldDB" id="A0A0C4YNJ6"/>
<dbReference type="Pfam" id="PF00381">
    <property type="entry name" value="PTS-HPr"/>
    <property type="match status" value="1"/>
</dbReference>
<feature type="domain" description="HPr" evidence="5">
    <location>
        <begin position="1"/>
        <end position="76"/>
    </location>
</feature>
<dbReference type="SUPFAM" id="SSF55594">
    <property type="entry name" value="HPr-like"/>
    <property type="match status" value="1"/>
</dbReference>
<protein>
    <recommendedName>
        <fullName evidence="5">HPr domain-containing protein</fullName>
    </recommendedName>
</protein>
<organism evidence="6 7">
    <name type="scientific">Cupriavidus basilensis</name>
    <dbReference type="NCBI Taxonomy" id="68895"/>
    <lineage>
        <taxon>Bacteria</taxon>
        <taxon>Pseudomonadati</taxon>
        <taxon>Pseudomonadota</taxon>
        <taxon>Betaproteobacteria</taxon>
        <taxon>Burkholderiales</taxon>
        <taxon>Burkholderiaceae</taxon>
        <taxon>Cupriavidus</taxon>
    </lineage>
</organism>
<dbReference type="KEGG" id="cbw:RR42_s2041"/>
<reference evidence="6 7" key="1">
    <citation type="journal article" date="2015" name="Genome Announc.">
        <title>Complete Genome Sequence of Cupriavidus basilensis 4G11, Isolated from the Oak Ridge Field Research Center Site.</title>
        <authorList>
            <person name="Ray J."/>
            <person name="Waters R.J."/>
            <person name="Skerker J.M."/>
            <person name="Kuehl J.V."/>
            <person name="Price M.N."/>
            <person name="Huang J."/>
            <person name="Chakraborty R."/>
            <person name="Arkin A.P."/>
            <person name="Deutschbauer A."/>
        </authorList>
    </citation>
    <scope>NUCLEOTIDE SEQUENCE [LARGE SCALE GENOMIC DNA]</scope>
    <source>
        <strain evidence="6">4G11</strain>
    </source>
</reference>
<dbReference type="GO" id="GO:0009401">
    <property type="term" value="P:phosphoenolpyruvate-dependent sugar phosphotransferase system"/>
    <property type="evidence" value="ECO:0007669"/>
    <property type="project" value="UniProtKB-KW"/>
</dbReference>
<evidence type="ECO:0000256" key="3">
    <source>
        <dbReference type="ARBA" id="ARBA00022490"/>
    </source>
</evidence>
<dbReference type="GO" id="GO:0005737">
    <property type="term" value="C:cytoplasm"/>
    <property type="evidence" value="ECO:0007669"/>
    <property type="project" value="UniProtKB-SubCell"/>
</dbReference>
<dbReference type="PRINTS" id="PR00107">
    <property type="entry name" value="PHOSPHOCPHPR"/>
</dbReference>
<dbReference type="PANTHER" id="PTHR33705:SF2">
    <property type="entry name" value="PHOSPHOCARRIER PROTEIN NPR"/>
    <property type="match status" value="1"/>
</dbReference>
<dbReference type="STRING" id="68895.RR42_s2041"/>
<dbReference type="PANTHER" id="PTHR33705">
    <property type="entry name" value="PHOSPHOCARRIER PROTEIN HPR"/>
    <property type="match status" value="1"/>
</dbReference>
<evidence type="ECO:0000256" key="2">
    <source>
        <dbReference type="ARBA" id="ARBA00010736"/>
    </source>
</evidence>
<keyword evidence="4" id="KW-0598">Phosphotransferase system</keyword>
<sequence>MSSPHGLQGRRATRLTTTASQFECNIQLSSNDCAADAKNVSEVMRLSARAGLRLRIQASGPDESVALRVICALLTD</sequence>
<dbReference type="PROSITE" id="PS51350">
    <property type="entry name" value="PTS_HPR_DOM"/>
    <property type="match status" value="1"/>
</dbReference>
<keyword evidence="7" id="KW-1185">Reference proteome</keyword>
<dbReference type="InterPro" id="IPR000032">
    <property type="entry name" value="HPr-like"/>
</dbReference>
<comment type="subcellular location">
    <subcellularLocation>
        <location evidence="1">Cytoplasm</location>
    </subcellularLocation>
</comment>
<evidence type="ECO:0000313" key="6">
    <source>
        <dbReference type="EMBL" id="AJG23629.1"/>
    </source>
</evidence>
<dbReference type="OrthoDB" id="9008038at2"/>
<evidence type="ECO:0000313" key="7">
    <source>
        <dbReference type="Proteomes" id="UP000031843"/>
    </source>
</evidence>
<dbReference type="InterPro" id="IPR035895">
    <property type="entry name" value="HPr-like_sf"/>
</dbReference>
<dbReference type="EMBL" id="CP010537">
    <property type="protein sequence ID" value="AJG23629.1"/>
    <property type="molecule type" value="Genomic_DNA"/>
</dbReference>
<keyword evidence="3" id="KW-0963">Cytoplasm</keyword>
<dbReference type="Gene3D" id="3.30.1340.10">
    <property type="entry name" value="HPr-like"/>
    <property type="match status" value="1"/>
</dbReference>
<accession>A0A0C4YNJ6</accession>
<dbReference type="Proteomes" id="UP000031843">
    <property type="component" value="Chromosome secondary"/>
</dbReference>
<evidence type="ECO:0000259" key="5">
    <source>
        <dbReference type="PROSITE" id="PS51350"/>
    </source>
</evidence>
<gene>
    <name evidence="6" type="ORF">RR42_s2041</name>
</gene>